<sequence>MNEFEKQYQEILDFLKFEDYLLAVKRIIDFTLDTQEISFYTKTCNLLNWLDNNPDDNSKKEKLQELLAELHSALVKRPQQIRQNILEASELTKKYSGFTLGPVNLSLNEGDIIGLVGENGNGKTTLLRSLCGELHPTSGHISYNFKHEDLYDLRTKLVYIPQRTDTWYGSMMDNLLFTASSYGFSPQESPLVVELIVARLGLRKFRKHKWKDLSSGYKMRFELARMLLRKPKVLLIDEPLANLDILAQQTVLEDFKAIAKSAFRPIGIILSSQQLYEVEKTSDEVIFLKQGVQKNLKENNDDNDTEKHLVIEFESSWSQGALNDCLASTGLLSLQFNGGTYIATFNGNVTINHFMKTVIDQNIPVVYMRDISNSTRRFFVS</sequence>
<dbReference type="Gene3D" id="3.40.50.300">
    <property type="entry name" value="P-loop containing nucleotide triphosphate hydrolases"/>
    <property type="match status" value="1"/>
</dbReference>
<evidence type="ECO:0000256" key="4">
    <source>
        <dbReference type="ARBA" id="ARBA00022741"/>
    </source>
</evidence>
<dbReference type="Proteomes" id="UP001629059">
    <property type="component" value="Unassembled WGS sequence"/>
</dbReference>
<dbReference type="PROSITE" id="PS50893">
    <property type="entry name" value="ABC_TRANSPORTER_2"/>
    <property type="match status" value="1"/>
</dbReference>
<keyword evidence="4" id="KW-0547">Nucleotide-binding</keyword>
<reference evidence="7 8" key="1">
    <citation type="submission" date="2024-06" db="EMBL/GenBank/DDBJ databases">
        <authorList>
            <person name="Kaempfer P."/>
            <person name="Viver T."/>
        </authorList>
    </citation>
    <scope>NUCLEOTIDE SEQUENCE [LARGE SCALE GENOMIC DNA]</scope>
    <source>
        <strain evidence="7 8">ST-75</strain>
    </source>
</reference>
<evidence type="ECO:0000256" key="5">
    <source>
        <dbReference type="ARBA" id="ARBA00022840"/>
    </source>
</evidence>
<dbReference type="EMBL" id="JBELQB010000003">
    <property type="protein sequence ID" value="MFL9836875.1"/>
    <property type="molecule type" value="Genomic_DNA"/>
</dbReference>
<evidence type="ECO:0000256" key="1">
    <source>
        <dbReference type="ARBA" id="ARBA00005417"/>
    </source>
</evidence>
<dbReference type="PANTHER" id="PTHR42711">
    <property type="entry name" value="ABC TRANSPORTER ATP-BINDING PROTEIN"/>
    <property type="match status" value="1"/>
</dbReference>
<evidence type="ECO:0000259" key="6">
    <source>
        <dbReference type="PROSITE" id="PS50893"/>
    </source>
</evidence>
<keyword evidence="3" id="KW-0536">Nodulation</keyword>
<dbReference type="SUPFAM" id="SSF52540">
    <property type="entry name" value="P-loop containing nucleoside triphosphate hydrolases"/>
    <property type="match status" value="1"/>
</dbReference>
<comment type="caution">
    <text evidence="7">The sequence shown here is derived from an EMBL/GenBank/DDBJ whole genome shotgun (WGS) entry which is preliminary data.</text>
</comment>
<evidence type="ECO:0000313" key="8">
    <source>
        <dbReference type="Proteomes" id="UP001629059"/>
    </source>
</evidence>
<dbReference type="CDD" id="cd03230">
    <property type="entry name" value="ABC_DR_subfamily_A"/>
    <property type="match status" value="1"/>
</dbReference>
<feature type="domain" description="ABC transporter" evidence="6">
    <location>
        <begin position="81"/>
        <end position="315"/>
    </location>
</feature>
<dbReference type="InterPro" id="IPR050763">
    <property type="entry name" value="ABC_transporter_ATP-binding"/>
</dbReference>
<protein>
    <submittedName>
        <fullName evidence="7">ABC transporter ATP-binding protein</fullName>
    </submittedName>
</protein>
<dbReference type="Pfam" id="PF00005">
    <property type="entry name" value="ABC_tran"/>
    <property type="match status" value="1"/>
</dbReference>
<accession>A0ABW8YAE4</accession>
<proteinExistence type="inferred from homology"/>
<keyword evidence="5 7" id="KW-0067">ATP-binding</keyword>
<organism evidence="7 8">
    <name type="scientific">Flavobacterium rhizophilum</name>
    <dbReference type="NCBI Taxonomy" id="3163296"/>
    <lineage>
        <taxon>Bacteria</taxon>
        <taxon>Pseudomonadati</taxon>
        <taxon>Bacteroidota</taxon>
        <taxon>Flavobacteriia</taxon>
        <taxon>Flavobacteriales</taxon>
        <taxon>Flavobacteriaceae</taxon>
        <taxon>Flavobacterium</taxon>
    </lineage>
</organism>
<keyword evidence="2" id="KW-0813">Transport</keyword>
<gene>
    <name evidence="7" type="ORF">ABS768_05150</name>
</gene>
<dbReference type="RefSeq" id="WP_408073903.1">
    <property type="nucleotide sequence ID" value="NZ_JBELQB010000003.1"/>
</dbReference>
<dbReference type="GO" id="GO:0005524">
    <property type="term" value="F:ATP binding"/>
    <property type="evidence" value="ECO:0007669"/>
    <property type="project" value="UniProtKB-KW"/>
</dbReference>
<dbReference type="SMART" id="SM00382">
    <property type="entry name" value="AAA"/>
    <property type="match status" value="1"/>
</dbReference>
<evidence type="ECO:0000256" key="3">
    <source>
        <dbReference type="ARBA" id="ARBA00022458"/>
    </source>
</evidence>
<dbReference type="InterPro" id="IPR003593">
    <property type="entry name" value="AAA+_ATPase"/>
</dbReference>
<dbReference type="InterPro" id="IPR003439">
    <property type="entry name" value="ABC_transporter-like_ATP-bd"/>
</dbReference>
<dbReference type="PANTHER" id="PTHR42711:SF5">
    <property type="entry name" value="ABC TRANSPORTER ATP-BINDING PROTEIN NATA"/>
    <property type="match status" value="1"/>
</dbReference>
<dbReference type="InterPro" id="IPR027417">
    <property type="entry name" value="P-loop_NTPase"/>
</dbReference>
<comment type="similarity">
    <text evidence="1">Belongs to the ABC transporter superfamily.</text>
</comment>
<evidence type="ECO:0000256" key="2">
    <source>
        <dbReference type="ARBA" id="ARBA00022448"/>
    </source>
</evidence>
<keyword evidence="8" id="KW-1185">Reference proteome</keyword>
<evidence type="ECO:0000313" key="7">
    <source>
        <dbReference type="EMBL" id="MFL9836875.1"/>
    </source>
</evidence>
<name>A0ABW8YAE4_9FLAO</name>